<keyword evidence="2" id="KW-0238">DNA-binding</keyword>
<dbReference type="EMBL" id="CP031223">
    <property type="protein sequence ID" value="QFF98780.1"/>
    <property type="molecule type" value="Genomic_DNA"/>
</dbReference>
<accession>A0A5J6SLC3</accession>
<dbReference type="InterPro" id="IPR041657">
    <property type="entry name" value="HTH_17"/>
</dbReference>
<dbReference type="RefSeq" id="WP_151699716.1">
    <property type="nucleotide sequence ID" value="NZ_CP031223.1"/>
</dbReference>
<protein>
    <submittedName>
        <fullName evidence="2">DNA-binding protein</fullName>
    </submittedName>
</protein>
<evidence type="ECO:0000313" key="2">
    <source>
        <dbReference type="EMBL" id="QFF98780.1"/>
    </source>
</evidence>
<dbReference type="GO" id="GO:0003677">
    <property type="term" value="F:DNA binding"/>
    <property type="evidence" value="ECO:0007669"/>
    <property type="project" value="UniProtKB-KW"/>
</dbReference>
<sequence>MTSIFSAETQQQMKNEIVEQIMKTVAVLVQEKSQKRYLKFSEACKYASVSPGTLQKWVEKYGLPVSIIEGRKIIDTRDLDALIAKHKI</sequence>
<feature type="domain" description="Helix-turn-helix" evidence="1">
    <location>
        <begin position="37"/>
        <end position="86"/>
    </location>
</feature>
<dbReference type="OrthoDB" id="2991292at2"/>
<dbReference type="KEGG" id="psyo:PB01_08015"/>
<evidence type="ECO:0000313" key="3">
    <source>
        <dbReference type="Proteomes" id="UP000325517"/>
    </source>
</evidence>
<dbReference type="Pfam" id="PF12728">
    <property type="entry name" value="HTH_17"/>
    <property type="match status" value="1"/>
</dbReference>
<gene>
    <name evidence="2" type="ORF">PB01_08015</name>
</gene>
<dbReference type="InterPro" id="IPR009061">
    <property type="entry name" value="DNA-bd_dom_put_sf"/>
</dbReference>
<proteinExistence type="predicted"/>
<dbReference type="AlphaFoldDB" id="A0A5J6SLC3"/>
<reference evidence="2 3" key="1">
    <citation type="submission" date="2018-07" db="EMBL/GenBank/DDBJ databases">
        <title>Complete genome sequence of Psychrobacillus sp. PB01, isolated from iceberg, and comparative genome analysis of Psychrobacillus strains.</title>
        <authorList>
            <person name="Lee P.C."/>
        </authorList>
    </citation>
    <scope>NUCLEOTIDE SEQUENCE [LARGE SCALE GENOMIC DNA]</scope>
    <source>
        <strain evidence="2 3">PB01</strain>
    </source>
</reference>
<dbReference type="SUPFAM" id="SSF46955">
    <property type="entry name" value="Putative DNA-binding domain"/>
    <property type="match status" value="1"/>
</dbReference>
<dbReference type="Proteomes" id="UP000325517">
    <property type="component" value="Chromosome"/>
</dbReference>
<keyword evidence="3" id="KW-1185">Reference proteome</keyword>
<evidence type="ECO:0000259" key="1">
    <source>
        <dbReference type="Pfam" id="PF12728"/>
    </source>
</evidence>
<organism evidence="2 3">
    <name type="scientific">Psychrobacillus glaciei</name>
    <dbReference type="NCBI Taxonomy" id="2283160"/>
    <lineage>
        <taxon>Bacteria</taxon>
        <taxon>Bacillati</taxon>
        <taxon>Bacillota</taxon>
        <taxon>Bacilli</taxon>
        <taxon>Bacillales</taxon>
        <taxon>Bacillaceae</taxon>
        <taxon>Psychrobacillus</taxon>
    </lineage>
</organism>
<name>A0A5J6SLC3_9BACI</name>